<keyword evidence="3 9" id="KW-0217">Developmental protein</keyword>
<evidence type="ECO:0000256" key="6">
    <source>
        <dbReference type="ARBA" id="ARBA00022687"/>
    </source>
</evidence>
<sequence>MDGCEVMCCGRGYNTARVSRTTKCECKFHWCCAVHCQDCQQLVDEYTSVSLHGGPLSGAGPGSDSGRVIRGQMRVSWCQRLEGRMLSTFSMMKFRGANRVLRNCKNRENHEALYMECQSVLFSQLRFLCKQSCLNIIVWCL</sequence>
<accession>A0ABV0Q837</accession>
<evidence type="ECO:0000256" key="2">
    <source>
        <dbReference type="ARBA" id="ARBA00005683"/>
    </source>
</evidence>
<organism evidence="10 11">
    <name type="scientific">Xenoophorus captivus</name>
    <dbReference type="NCBI Taxonomy" id="1517983"/>
    <lineage>
        <taxon>Eukaryota</taxon>
        <taxon>Metazoa</taxon>
        <taxon>Chordata</taxon>
        <taxon>Craniata</taxon>
        <taxon>Vertebrata</taxon>
        <taxon>Euteleostomi</taxon>
        <taxon>Actinopterygii</taxon>
        <taxon>Neopterygii</taxon>
        <taxon>Teleostei</taxon>
        <taxon>Neoteleostei</taxon>
        <taxon>Acanthomorphata</taxon>
        <taxon>Ovalentaria</taxon>
        <taxon>Atherinomorphae</taxon>
        <taxon>Cyprinodontiformes</taxon>
        <taxon>Goodeidae</taxon>
        <taxon>Xenoophorus</taxon>
    </lineage>
</organism>
<evidence type="ECO:0000256" key="8">
    <source>
        <dbReference type="ARBA" id="ARBA00023288"/>
    </source>
</evidence>
<evidence type="ECO:0000256" key="1">
    <source>
        <dbReference type="ARBA" id="ARBA00004498"/>
    </source>
</evidence>
<dbReference type="Gene3D" id="3.30.2460.20">
    <property type="match status" value="1"/>
</dbReference>
<name>A0ABV0Q837_9TELE</name>
<comment type="similarity">
    <text evidence="2 9">Belongs to the Wnt family.</text>
</comment>
<protein>
    <recommendedName>
        <fullName evidence="9">Protein Wnt</fullName>
    </recommendedName>
</protein>
<dbReference type="PANTHER" id="PTHR12027">
    <property type="entry name" value="WNT RELATED"/>
    <property type="match status" value="1"/>
</dbReference>
<evidence type="ECO:0000313" key="11">
    <source>
        <dbReference type="Proteomes" id="UP001434883"/>
    </source>
</evidence>
<keyword evidence="8" id="KW-0449">Lipoprotein</keyword>
<dbReference type="Pfam" id="PF00110">
    <property type="entry name" value="wnt"/>
    <property type="match status" value="1"/>
</dbReference>
<evidence type="ECO:0000256" key="5">
    <source>
        <dbReference type="ARBA" id="ARBA00022530"/>
    </source>
</evidence>
<dbReference type="EMBL" id="JAHRIN010001557">
    <property type="protein sequence ID" value="MEQ2191972.1"/>
    <property type="molecule type" value="Genomic_DNA"/>
</dbReference>
<evidence type="ECO:0000256" key="3">
    <source>
        <dbReference type="ARBA" id="ARBA00022473"/>
    </source>
</evidence>
<comment type="caution">
    <text evidence="10">The sequence shown here is derived from an EMBL/GenBank/DDBJ whole genome shotgun (WGS) entry which is preliminary data.</text>
</comment>
<comment type="subcellular location">
    <subcellularLocation>
        <location evidence="1 9">Secreted</location>
        <location evidence="1 9">Extracellular space</location>
        <location evidence="1 9">Extracellular matrix</location>
    </subcellularLocation>
</comment>
<evidence type="ECO:0000256" key="9">
    <source>
        <dbReference type="RuleBase" id="RU003500"/>
    </source>
</evidence>
<keyword evidence="6 9" id="KW-0879">Wnt signaling pathway</keyword>
<dbReference type="InterPro" id="IPR005817">
    <property type="entry name" value="Wnt"/>
</dbReference>
<evidence type="ECO:0000256" key="7">
    <source>
        <dbReference type="ARBA" id="ARBA00023157"/>
    </source>
</evidence>
<proteinExistence type="inferred from homology"/>
<comment type="function">
    <text evidence="9">Ligand for members of the frizzled family of seven transmembrane receptors.</text>
</comment>
<evidence type="ECO:0000256" key="4">
    <source>
        <dbReference type="ARBA" id="ARBA00022525"/>
    </source>
</evidence>
<reference evidence="10 11" key="1">
    <citation type="submission" date="2021-06" db="EMBL/GenBank/DDBJ databases">
        <authorList>
            <person name="Palmer J.M."/>
        </authorList>
    </citation>
    <scope>NUCLEOTIDE SEQUENCE [LARGE SCALE GENOMIC DNA]</scope>
    <source>
        <strain evidence="10 11">XC_2019</strain>
        <tissue evidence="10">Muscle</tissue>
    </source>
</reference>
<dbReference type="Proteomes" id="UP001434883">
    <property type="component" value="Unassembled WGS sequence"/>
</dbReference>
<dbReference type="InterPro" id="IPR043158">
    <property type="entry name" value="Wnt_C"/>
</dbReference>
<dbReference type="PANTHER" id="PTHR12027:SF86">
    <property type="entry name" value="PROTEIN WNT-2"/>
    <property type="match status" value="1"/>
</dbReference>
<evidence type="ECO:0000313" key="10">
    <source>
        <dbReference type="EMBL" id="MEQ2191972.1"/>
    </source>
</evidence>
<keyword evidence="5" id="KW-0272">Extracellular matrix</keyword>
<keyword evidence="7" id="KW-1015">Disulfide bond</keyword>
<gene>
    <name evidence="10" type="ORF">XENOCAPTIV_005186</name>
</gene>
<keyword evidence="11" id="KW-1185">Reference proteome</keyword>
<keyword evidence="4" id="KW-0964">Secreted</keyword>